<dbReference type="RefSeq" id="WP_265965296.1">
    <property type="nucleotide sequence ID" value="NZ_CP130317.1"/>
</dbReference>
<evidence type="ECO:0000313" key="2">
    <source>
        <dbReference type="EMBL" id="MCX2800628.1"/>
    </source>
</evidence>
<organism evidence="2 3">
    <name type="scientific">Microbulbifer thermotolerans</name>
    <dbReference type="NCBI Taxonomy" id="252514"/>
    <lineage>
        <taxon>Bacteria</taxon>
        <taxon>Pseudomonadati</taxon>
        <taxon>Pseudomonadota</taxon>
        <taxon>Gammaproteobacteria</taxon>
        <taxon>Cellvibrionales</taxon>
        <taxon>Microbulbiferaceae</taxon>
        <taxon>Microbulbifer</taxon>
    </lineage>
</organism>
<dbReference type="InterPro" id="IPR029068">
    <property type="entry name" value="Glyas_Bleomycin-R_OHBP_Dase"/>
</dbReference>
<sequence>MKSIGRLVILVKDYDEAIEFYRDKLGFEVFVDINSEPHRFVHLRLPEQPDVGIWLLKASSEHQKSQVGQQTAGQPCAVLYTDNLQEDYRELSERGVIFNSKPKVESNAEYAHFLDLYGNEFVLVELKQ</sequence>
<gene>
    <name evidence="2" type="ORF">OQJ68_02380</name>
</gene>
<dbReference type="Proteomes" id="UP001209730">
    <property type="component" value="Unassembled WGS sequence"/>
</dbReference>
<dbReference type="PANTHER" id="PTHR36437:SF2">
    <property type="entry name" value="GLYOXALASE_BLEOMYCIN RESISTANCE PROTEIN_DIOXYGENASE"/>
    <property type="match status" value="1"/>
</dbReference>
<dbReference type="PANTHER" id="PTHR36437">
    <property type="entry name" value="GLYOXALASE/BLEOMYCIN RESISTANCE PROTEIN/DIOXYGENASE"/>
    <property type="match status" value="1"/>
</dbReference>
<proteinExistence type="predicted"/>
<evidence type="ECO:0000313" key="3">
    <source>
        <dbReference type="Proteomes" id="UP001209730"/>
    </source>
</evidence>
<dbReference type="PROSITE" id="PS51819">
    <property type="entry name" value="VOC"/>
    <property type="match status" value="1"/>
</dbReference>
<reference evidence="2" key="1">
    <citation type="submission" date="2022-11" db="EMBL/GenBank/DDBJ databases">
        <title>Chitin-degrading and fungicidal potential of chitinolytic bacterial strains from marine environment of the Pacific Ocean regions.</title>
        <authorList>
            <person name="Pentekhina I."/>
            <person name="Nedashkovskaya O."/>
            <person name="Seitkalieva A."/>
            <person name="Podvolotskaya A."/>
            <person name="Tekutyeva L."/>
            <person name="Balabanova L."/>
        </authorList>
    </citation>
    <scope>NUCLEOTIDE SEQUENCE</scope>
    <source>
        <strain evidence="2">KMM 6838</strain>
    </source>
</reference>
<dbReference type="InterPro" id="IPR037523">
    <property type="entry name" value="VOC_core"/>
</dbReference>
<dbReference type="SUPFAM" id="SSF54593">
    <property type="entry name" value="Glyoxalase/Bleomycin resistance protein/Dihydroxybiphenyl dioxygenase"/>
    <property type="match status" value="1"/>
</dbReference>
<comment type="caution">
    <text evidence="2">The sequence shown here is derived from an EMBL/GenBank/DDBJ whole genome shotgun (WGS) entry which is preliminary data.</text>
</comment>
<dbReference type="EMBL" id="JAPHQB010000002">
    <property type="protein sequence ID" value="MCX2800628.1"/>
    <property type="molecule type" value="Genomic_DNA"/>
</dbReference>
<name>A0AB35HW03_MICTH</name>
<dbReference type="AlphaFoldDB" id="A0AB35HW03"/>
<accession>A0AB35HW03</accession>
<protein>
    <submittedName>
        <fullName evidence="2">VOC family protein</fullName>
    </submittedName>
</protein>
<dbReference type="Pfam" id="PF00903">
    <property type="entry name" value="Glyoxalase"/>
    <property type="match status" value="1"/>
</dbReference>
<feature type="domain" description="VOC" evidence="1">
    <location>
        <begin position="3"/>
        <end position="126"/>
    </location>
</feature>
<dbReference type="InterPro" id="IPR004360">
    <property type="entry name" value="Glyas_Fos-R_dOase_dom"/>
</dbReference>
<dbReference type="Gene3D" id="3.10.180.10">
    <property type="entry name" value="2,3-Dihydroxybiphenyl 1,2-Dioxygenase, domain 1"/>
    <property type="match status" value="1"/>
</dbReference>
<evidence type="ECO:0000259" key="1">
    <source>
        <dbReference type="PROSITE" id="PS51819"/>
    </source>
</evidence>